<evidence type="ECO:0000313" key="4">
    <source>
        <dbReference type="Proteomes" id="UP000280960"/>
    </source>
</evidence>
<keyword evidence="1" id="KW-0472">Membrane</keyword>
<dbReference type="InterPro" id="IPR003362">
    <property type="entry name" value="Bact_transf"/>
</dbReference>
<keyword evidence="4" id="KW-1185">Reference proteome</keyword>
<dbReference type="AlphaFoldDB" id="A0A3G2R8S2"/>
<dbReference type="Proteomes" id="UP000280960">
    <property type="component" value="Chromosome"/>
</dbReference>
<reference evidence="3 4" key="1">
    <citation type="submission" date="2018-10" db="EMBL/GenBank/DDBJ databases">
        <authorList>
            <person name="Zhang X."/>
        </authorList>
    </citation>
    <scope>NUCLEOTIDE SEQUENCE [LARGE SCALE GENOMIC DNA]</scope>
    <source>
        <strain evidence="3 4">SK-G1</strain>
    </source>
</reference>
<dbReference type="KEGG" id="bacg:D2962_13215"/>
<sequence>MFLLTQIVLKRFFDIILSITGLLIAVVPMVMISLCIKLTSPGPVLYHQKKSRSAWKTIYTL</sequence>
<accession>A0A3G2R8S2</accession>
<feature type="transmembrane region" description="Helical" evidence="1">
    <location>
        <begin position="12"/>
        <end position="34"/>
    </location>
</feature>
<organism evidence="3 4">
    <name type="scientific">Biomaibacter acetigenes</name>
    <dbReference type="NCBI Taxonomy" id="2316383"/>
    <lineage>
        <taxon>Bacteria</taxon>
        <taxon>Bacillati</taxon>
        <taxon>Bacillota</taxon>
        <taxon>Clostridia</taxon>
        <taxon>Thermosediminibacterales</taxon>
        <taxon>Tepidanaerobacteraceae</taxon>
        <taxon>Biomaibacter</taxon>
    </lineage>
</organism>
<evidence type="ECO:0000313" key="3">
    <source>
        <dbReference type="EMBL" id="AYO31428.1"/>
    </source>
</evidence>
<dbReference type="EMBL" id="CP033169">
    <property type="protein sequence ID" value="AYO31428.1"/>
    <property type="molecule type" value="Genomic_DNA"/>
</dbReference>
<evidence type="ECO:0000256" key="1">
    <source>
        <dbReference type="SAM" id="Phobius"/>
    </source>
</evidence>
<evidence type="ECO:0000259" key="2">
    <source>
        <dbReference type="Pfam" id="PF02397"/>
    </source>
</evidence>
<name>A0A3G2R8S2_9FIRM</name>
<keyword evidence="1" id="KW-1133">Transmembrane helix</keyword>
<feature type="domain" description="Bacterial sugar transferase" evidence="2">
    <location>
        <begin position="10"/>
        <end position="52"/>
    </location>
</feature>
<gene>
    <name evidence="3" type="ORF">D2962_13215</name>
</gene>
<protein>
    <recommendedName>
        <fullName evidence="2">Bacterial sugar transferase domain-containing protein</fullName>
    </recommendedName>
</protein>
<keyword evidence="1" id="KW-0812">Transmembrane</keyword>
<proteinExistence type="predicted"/>
<dbReference type="Pfam" id="PF02397">
    <property type="entry name" value="Bac_transf"/>
    <property type="match status" value="1"/>
</dbReference>